<dbReference type="RefSeq" id="WP_269036898.1">
    <property type="nucleotide sequence ID" value="NZ_CP114040.1"/>
</dbReference>
<keyword evidence="1" id="KW-0732">Signal</keyword>
<keyword evidence="3" id="KW-1185">Reference proteome</keyword>
<organism evidence="2 3">
    <name type="scientific">Nannocystis punicea</name>
    <dbReference type="NCBI Taxonomy" id="2995304"/>
    <lineage>
        <taxon>Bacteria</taxon>
        <taxon>Pseudomonadati</taxon>
        <taxon>Myxococcota</taxon>
        <taxon>Polyangia</taxon>
        <taxon>Nannocystales</taxon>
        <taxon>Nannocystaceae</taxon>
        <taxon>Nannocystis</taxon>
    </lineage>
</organism>
<evidence type="ECO:0000256" key="1">
    <source>
        <dbReference type="SAM" id="SignalP"/>
    </source>
</evidence>
<protein>
    <recommendedName>
        <fullName evidence="4">Lipoprotein</fullName>
    </recommendedName>
</protein>
<evidence type="ECO:0000313" key="2">
    <source>
        <dbReference type="EMBL" id="WAS94561.1"/>
    </source>
</evidence>
<accession>A0ABY7H5J9</accession>
<evidence type="ECO:0008006" key="4">
    <source>
        <dbReference type="Google" id="ProtNLM"/>
    </source>
</evidence>
<name>A0ABY7H5J9_9BACT</name>
<dbReference type="EMBL" id="CP114040">
    <property type="protein sequence ID" value="WAS94561.1"/>
    <property type="molecule type" value="Genomic_DNA"/>
</dbReference>
<reference evidence="2" key="1">
    <citation type="submission" date="2022-11" db="EMBL/GenBank/DDBJ databases">
        <title>Minimal conservation of predation-associated metabolite biosynthetic gene clusters underscores biosynthetic potential of Myxococcota including descriptions for ten novel species: Archangium lansinium sp. nov., Myxococcus landrumus sp. nov., Nannocystis bai.</title>
        <authorList>
            <person name="Ahearne A."/>
            <person name="Stevens C."/>
            <person name="Dowd S."/>
        </authorList>
    </citation>
    <scope>NUCLEOTIDE SEQUENCE</scope>
    <source>
        <strain evidence="2">Fl3</strain>
    </source>
</reference>
<feature type="chain" id="PRO_5045072009" description="Lipoprotein" evidence="1">
    <location>
        <begin position="23"/>
        <end position="207"/>
    </location>
</feature>
<dbReference type="Proteomes" id="UP001164459">
    <property type="component" value="Chromosome"/>
</dbReference>
<proteinExistence type="predicted"/>
<evidence type="ECO:0000313" key="3">
    <source>
        <dbReference type="Proteomes" id="UP001164459"/>
    </source>
</evidence>
<gene>
    <name evidence="2" type="ORF">O0S08_00240</name>
</gene>
<sequence length="207" mass="22321">MSLHTQNAWFVLPLLAVSLLCACDDELDVGLEVPGDDVELRDGDLSLCGSVPAHATVTLNGSGTYVANAPQASMGQSGCDHRFVVDFINAGGGTVNLIPDLHHFLWTDASWPYSDESSCIKAYAIMDVYTMPQVGFLSKDSSIVYQGEWIDGACKPVALEGTRRTSVQGAWKIRLANRAWVEVEECTISGCVVADLDTWARAKVVVP</sequence>
<feature type="signal peptide" evidence="1">
    <location>
        <begin position="1"/>
        <end position="22"/>
    </location>
</feature>